<organism evidence="10 11">
    <name type="scientific">Anopheles albimanus</name>
    <name type="common">New world malaria mosquito</name>
    <dbReference type="NCBI Taxonomy" id="7167"/>
    <lineage>
        <taxon>Eukaryota</taxon>
        <taxon>Metazoa</taxon>
        <taxon>Ecdysozoa</taxon>
        <taxon>Arthropoda</taxon>
        <taxon>Hexapoda</taxon>
        <taxon>Insecta</taxon>
        <taxon>Pterygota</taxon>
        <taxon>Neoptera</taxon>
        <taxon>Endopterygota</taxon>
        <taxon>Diptera</taxon>
        <taxon>Nematocera</taxon>
        <taxon>Culicoidea</taxon>
        <taxon>Culicidae</taxon>
        <taxon>Anophelinae</taxon>
        <taxon>Anopheles</taxon>
    </lineage>
</organism>
<sequence>MNAEVQAKYGNPEATMKFLVQLLRILGLEESHGTIVFRCGCLFAVFVVLNAIPYCIGGYPDLDHYVEGSIELCFNVNMYGSGMLFACTAMQFRDCIDEMKNLAALVYSHSPRLAHELTLHNRLVDRFTKAWTSFMVLVAIFYWIAPLPRIYWTYFTRTNASEPLELVQHLEIQFYWLDNRNSIRDYTIYAAMMLPFIFLCATMNNMKTLTVSCSVEYCTKFMCLVTEAIRQLDSLSANDDQARELRKVVAMHKRVLICSRLLDESLRPLLLMQWLLCIIIWSVTLVYFDYSGVHMKSISIIVMFLLVTAEMLSYCILGTRLTSQAEQLERVIYASRWYNLPIKEQRNVQIMLKRAQGRVGIRGYKFVNVNLEEFSRMVNRAYSAYVVLKREISA</sequence>
<dbReference type="Pfam" id="PF02949">
    <property type="entry name" value="7tm_6"/>
    <property type="match status" value="1"/>
</dbReference>
<dbReference type="EnsemblMetazoa" id="AALB015635-RA">
    <property type="protein sequence ID" value="AALB015635-PA"/>
    <property type="gene ID" value="AALB015635"/>
</dbReference>
<reference evidence="10 11" key="1">
    <citation type="journal article" date="2017" name="G3 (Bethesda)">
        <title>The Physical Genome Mapping of Anopheles albimanus Corrected Scaffold Misassemblies and Identified Interarm Rearrangements in Genus Anopheles.</title>
        <authorList>
            <person name="Artemov G.N."/>
            <person name="Peery A.N."/>
            <person name="Jiang X."/>
            <person name="Tu Z."/>
            <person name="Stegniy V.N."/>
            <person name="Sharakhova M.V."/>
            <person name="Sharakhov I.V."/>
        </authorList>
    </citation>
    <scope>NUCLEOTIDE SEQUENCE [LARGE SCALE GENOMIC DNA]</scope>
    <source>
        <strain evidence="10 11">ALBI9_A</strain>
    </source>
</reference>
<dbReference type="PANTHER" id="PTHR21137:SF35">
    <property type="entry name" value="ODORANT RECEPTOR 19A-RELATED"/>
    <property type="match status" value="1"/>
</dbReference>
<keyword evidence="3" id="KW-0716">Sensory transduction</keyword>
<keyword evidence="5" id="KW-0552">Olfaction</keyword>
<keyword evidence="8" id="KW-0675">Receptor</keyword>
<evidence type="ECO:0000256" key="6">
    <source>
        <dbReference type="ARBA" id="ARBA00022989"/>
    </source>
</evidence>
<dbReference type="AlphaFoldDB" id="A0A182G056"/>
<reference evidence="10" key="2">
    <citation type="submission" date="2022-08" db="UniProtKB">
        <authorList>
            <consortium name="EnsemblMetazoa"/>
        </authorList>
    </citation>
    <scope>IDENTIFICATION</scope>
    <source>
        <strain evidence="10">STECLA/ALBI9_A</strain>
    </source>
</reference>
<accession>A0A182G056</accession>
<dbReference type="VEuPathDB" id="VectorBase:AALB20_034820"/>
<evidence type="ECO:0000256" key="4">
    <source>
        <dbReference type="ARBA" id="ARBA00022692"/>
    </source>
</evidence>
<evidence type="ECO:0000313" key="10">
    <source>
        <dbReference type="EnsemblMetazoa" id="AALB015635-PA"/>
    </source>
</evidence>
<evidence type="ECO:0000256" key="3">
    <source>
        <dbReference type="ARBA" id="ARBA00022606"/>
    </source>
</evidence>
<name>A0A182G056_ANOAL</name>
<dbReference type="GO" id="GO:0007165">
    <property type="term" value="P:signal transduction"/>
    <property type="evidence" value="ECO:0007669"/>
    <property type="project" value="UniProtKB-KW"/>
</dbReference>
<evidence type="ECO:0000256" key="7">
    <source>
        <dbReference type="ARBA" id="ARBA00023136"/>
    </source>
</evidence>
<comment type="subcellular location">
    <subcellularLocation>
        <location evidence="1">Cell membrane</location>
        <topology evidence="1">Multi-pass membrane protein</topology>
    </subcellularLocation>
</comment>
<proteinExistence type="predicted"/>
<keyword evidence="2" id="KW-1003">Cell membrane</keyword>
<keyword evidence="11" id="KW-1185">Reference proteome</keyword>
<keyword evidence="4" id="KW-0812">Transmembrane</keyword>
<evidence type="ECO:0000313" key="11">
    <source>
        <dbReference type="Proteomes" id="UP000069272"/>
    </source>
</evidence>
<keyword evidence="6" id="KW-1133">Transmembrane helix</keyword>
<dbReference type="GO" id="GO:0005549">
    <property type="term" value="F:odorant binding"/>
    <property type="evidence" value="ECO:0007669"/>
    <property type="project" value="InterPro"/>
</dbReference>
<dbReference type="PANTHER" id="PTHR21137">
    <property type="entry name" value="ODORANT RECEPTOR"/>
    <property type="match status" value="1"/>
</dbReference>
<dbReference type="GO" id="GO:0005886">
    <property type="term" value="C:plasma membrane"/>
    <property type="evidence" value="ECO:0007669"/>
    <property type="project" value="UniProtKB-SubCell"/>
</dbReference>
<evidence type="ECO:0000256" key="2">
    <source>
        <dbReference type="ARBA" id="ARBA00022475"/>
    </source>
</evidence>
<protein>
    <submittedName>
        <fullName evidence="10">Uncharacterized protein</fullName>
    </submittedName>
</protein>
<dbReference type="Proteomes" id="UP000069272">
    <property type="component" value="Chromosome 3R"/>
</dbReference>
<evidence type="ECO:0000256" key="9">
    <source>
        <dbReference type="ARBA" id="ARBA00023224"/>
    </source>
</evidence>
<evidence type="ECO:0000256" key="5">
    <source>
        <dbReference type="ARBA" id="ARBA00022725"/>
    </source>
</evidence>
<keyword evidence="7" id="KW-0472">Membrane</keyword>
<evidence type="ECO:0000256" key="1">
    <source>
        <dbReference type="ARBA" id="ARBA00004651"/>
    </source>
</evidence>
<dbReference type="STRING" id="7167.A0A182G056"/>
<evidence type="ECO:0000256" key="8">
    <source>
        <dbReference type="ARBA" id="ARBA00023170"/>
    </source>
</evidence>
<dbReference type="InterPro" id="IPR004117">
    <property type="entry name" value="7tm6_olfct_rcpt"/>
</dbReference>
<dbReference type="VEuPathDB" id="VectorBase:AALB015635"/>
<keyword evidence="9" id="KW-0807">Transducer</keyword>
<dbReference type="GO" id="GO:0004984">
    <property type="term" value="F:olfactory receptor activity"/>
    <property type="evidence" value="ECO:0007669"/>
    <property type="project" value="InterPro"/>
</dbReference>